<dbReference type="InterPro" id="IPR029060">
    <property type="entry name" value="PIN-like_dom_sf"/>
</dbReference>
<keyword evidence="3" id="KW-1185">Reference proteome</keyword>
<evidence type="ECO:0000313" key="2">
    <source>
        <dbReference type="EMBL" id="GAA3992264.1"/>
    </source>
</evidence>
<dbReference type="InterPro" id="IPR002716">
    <property type="entry name" value="PIN_dom"/>
</dbReference>
<reference evidence="3" key="1">
    <citation type="journal article" date="2019" name="Int. J. Syst. Evol. Microbiol.">
        <title>The Global Catalogue of Microorganisms (GCM) 10K type strain sequencing project: providing services to taxonomists for standard genome sequencing and annotation.</title>
        <authorList>
            <consortium name="The Broad Institute Genomics Platform"/>
            <consortium name="The Broad Institute Genome Sequencing Center for Infectious Disease"/>
            <person name="Wu L."/>
            <person name="Ma J."/>
        </authorList>
    </citation>
    <scope>NUCLEOTIDE SEQUENCE [LARGE SCALE GENOMIC DNA]</scope>
    <source>
        <strain evidence="3">JCM 17561</strain>
    </source>
</reference>
<dbReference type="Proteomes" id="UP001501627">
    <property type="component" value="Unassembled WGS sequence"/>
</dbReference>
<accession>A0ABP7R3Y4</accession>
<dbReference type="EMBL" id="BAABBP010000010">
    <property type="protein sequence ID" value="GAA3992264.1"/>
    <property type="molecule type" value="Genomic_DNA"/>
</dbReference>
<name>A0ABP7R3Y4_9BURK</name>
<comment type="caution">
    <text evidence="2">The sequence shown here is derived from an EMBL/GenBank/DDBJ whole genome shotgun (WGS) entry which is preliminary data.</text>
</comment>
<gene>
    <name evidence="2" type="ORF">GCM10022279_14370</name>
</gene>
<proteinExistence type="predicted"/>
<dbReference type="RefSeq" id="WP_103044474.1">
    <property type="nucleotide sequence ID" value="NZ_BAABBP010000010.1"/>
</dbReference>
<feature type="domain" description="PIN" evidence="1">
    <location>
        <begin position="5"/>
        <end position="127"/>
    </location>
</feature>
<protein>
    <submittedName>
        <fullName evidence="2">PIN domain-containing protein</fullName>
    </submittedName>
</protein>
<sequence length="138" mass="15783">MNVALLDTGPLVALFDTEDIAHPHYRALLVGQPSGWHLTTTWPCVAEASHFLPSAARWKMLRWVEQGGVSVFPFDPGHLDDMLVLMHKYTDSRRTQMDFADATLVWAAQEMGVTQIWTTDVRDFYRYRLSDGRGFEIL</sequence>
<dbReference type="Gene3D" id="3.40.50.1010">
    <property type="entry name" value="5'-nuclease"/>
    <property type="match status" value="1"/>
</dbReference>
<organism evidence="2 3">
    <name type="scientific">Comamonas faecalis</name>
    <dbReference type="NCBI Taxonomy" id="1387849"/>
    <lineage>
        <taxon>Bacteria</taxon>
        <taxon>Pseudomonadati</taxon>
        <taxon>Pseudomonadota</taxon>
        <taxon>Betaproteobacteria</taxon>
        <taxon>Burkholderiales</taxon>
        <taxon>Comamonadaceae</taxon>
        <taxon>Comamonas</taxon>
    </lineage>
</organism>
<dbReference type="Pfam" id="PF01850">
    <property type="entry name" value="PIN"/>
    <property type="match status" value="1"/>
</dbReference>
<dbReference type="SUPFAM" id="SSF88723">
    <property type="entry name" value="PIN domain-like"/>
    <property type="match status" value="1"/>
</dbReference>
<evidence type="ECO:0000313" key="3">
    <source>
        <dbReference type="Proteomes" id="UP001501627"/>
    </source>
</evidence>
<evidence type="ECO:0000259" key="1">
    <source>
        <dbReference type="Pfam" id="PF01850"/>
    </source>
</evidence>